<keyword evidence="3 6" id="KW-0489">Methyltransferase</keyword>
<evidence type="ECO:0000256" key="6">
    <source>
        <dbReference type="HAMAP-Rule" id="MF_01877"/>
    </source>
</evidence>
<feature type="domain" description="Tetrapyrrole methylase" evidence="7">
    <location>
        <begin position="4"/>
        <end position="203"/>
    </location>
</feature>
<dbReference type="EMBL" id="JAJEQX010000010">
    <property type="protein sequence ID" value="MCC2254257.1"/>
    <property type="molecule type" value="Genomic_DNA"/>
</dbReference>
<keyword evidence="4 6" id="KW-0808">Transferase</keyword>
<dbReference type="GO" id="GO:0032259">
    <property type="term" value="P:methylation"/>
    <property type="evidence" value="ECO:0007669"/>
    <property type="project" value="UniProtKB-KW"/>
</dbReference>
<proteinExistence type="inferred from homology"/>
<evidence type="ECO:0000256" key="3">
    <source>
        <dbReference type="ARBA" id="ARBA00022603"/>
    </source>
</evidence>
<protein>
    <recommendedName>
        <fullName evidence="6">Ribosomal RNA small subunit methyltransferase I</fullName>
        <ecNumber evidence="6">2.1.1.198</ecNumber>
    </recommendedName>
    <alternativeName>
        <fullName evidence="6">16S rRNA 2'-O-ribose C1402 methyltransferase</fullName>
    </alternativeName>
    <alternativeName>
        <fullName evidence="6">rRNA (cytidine-2'-O-)-methyltransferase RsmI</fullName>
    </alternativeName>
</protein>
<comment type="caution">
    <text evidence="8">The sequence shown here is derived from an EMBL/GenBank/DDBJ whole genome shotgun (WGS) entry which is preliminary data.</text>
</comment>
<dbReference type="InterPro" id="IPR014777">
    <property type="entry name" value="4pyrrole_Mease_sub1"/>
</dbReference>
<dbReference type="Pfam" id="PF00590">
    <property type="entry name" value="TP_methylase"/>
    <property type="match status" value="1"/>
</dbReference>
<name>A0ABS8FYK8_9FIRM</name>
<dbReference type="GO" id="GO:0008168">
    <property type="term" value="F:methyltransferase activity"/>
    <property type="evidence" value="ECO:0007669"/>
    <property type="project" value="UniProtKB-KW"/>
</dbReference>
<dbReference type="PANTHER" id="PTHR46111:SF1">
    <property type="entry name" value="RIBOSOMAL RNA SMALL SUBUNIT METHYLTRANSFERASE I"/>
    <property type="match status" value="1"/>
</dbReference>
<dbReference type="InterPro" id="IPR008189">
    <property type="entry name" value="rRNA_ssu_MeTfrase_I"/>
</dbReference>
<evidence type="ECO:0000256" key="4">
    <source>
        <dbReference type="ARBA" id="ARBA00022679"/>
    </source>
</evidence>
<dbReference type="SUPFAM" id="SSF53790">
    <property type="entry name" value="Tetrapyrrole methylase"/>
    <property type="match status" value="1"/>
</dbReference>
<evidence type="ECO:0000259" key="7">
    <source>
        <dbReference type="Pfam" id="PF00590"/>
    </source>
</evidence>
<evidence type="ECO:0000256" key="1">
    <source>
        <dbReference type="ARBA" id="ARBA00022490"/>
    </source>
</evidence>
<sequence>MEGTLYLCATPIGNLEDMTFRAVRTLREADLIAAEDTRNSVKLLNHFDIHTPMTSYHEYNKYEKGKKLVEKLKEGKNIALITDAGTPGISDPGEELVRMCHEEGIAVTAVPGAAACITALTISGLPTRRFAFEAFLPSEKKEREAVLDALKKEERTIVLYEAPHRLAKTLTLLLDSLGERQVSVCRELTKRHESVYRAALSEAVRHYSENPPKGECVIVIAGLDRRQIVREEQEKWEAMSIEEHVEYYLNQGLSRKEAMKSAAKDRGLRKNEIYNYLEQKKYSEQKKEQ</sequence>
<comment type="similarity">
    <text evidence="6">Belongs to the methyltransferase superfamily. RsmI family.</text>
</comment>
<evidence type="ECO:0000313" key="9">
    <source>
        <dbReference type="Proteomes" id="UP001198151"/>
    </source>
</evidence>
<evidence type="ECO:0000313" key="8">
    <source>
        <dbReference type="EMBL" id="MCC2254257.1"/>
    </source>
</evidence>
<dbReference type="PANTHER" id="PTHR46111">
    <property type="entry name" value="RIBOSOMAL RNA SMALL SUBUNIT METHYLTRANSFERASE I"/>
    <property type="match status" value="1"/>
</dbReference>
<dbReference type="RefSeq" id="WP_227707393.1">
    <property type="nucleotide sequence ID" value="NZ_JAJEQX010000010.1"/>
</dbReference>
<comment type="function">
    <text evidence="6">Catalyzes the 2'-O-methylation of the ribose of cytidine 1402 (C1402) in 16S rRNA.</text>
</comment>
<dbReference type="Gene3D" id="3.40.1010.10">
    <property type="entry name" value="Cobalt-precorrin-4 Transmethylase, Domain 1"/>
    <property type="match status" value="1"/>
</dbReference>
<organism evidence="8 9">
    <name type="scientific">Ruminococcus turbiniformis</name>
    <dbReference type="NCBI Taxonomy" id="2881258"/>
    <lineage>
        <taxon>Bacteria</taxon>
        <taxon>Bacillati</taxon>
        <taxon>Bacillota</taxon>
        <taxon>Clostridia</taxon>
        <taxon>Eubacteriales</taxon>
        <taxon>Oscillospiraceae</taxon>
        <taxon>Ruminococcus</taxon>
    </lineage>
</organism>
<keyword evidence="1 6" id="KW-0963">Cytoplasm</keyword>
<dbReference type="NCBIfam" id="TIGR00096">
    <property type="entry name" value="16S rRNA (cytidine(1402)-2'-O)-methyltransferase"/>
    <property type="match status" value="1"/>
</dbReference>
<dbReference type="InterPro" id="IPR035996">
    <property type="entry name" value="4pyrrol_Methylase_sf"/>
</dbReference>
<dbReference type="Gene3D" id="3.30.950.10">
    <property type="entry name" value="Methyltransferase, Cobalt-precorrin-4 Transmethylase, Domain 2"/>
    <property type="match status" value="1"/>
</dbReference>
<keyword evidence="2 6" id="KW-0698">rRNA processing</keyword>
<dbReference type="EC" id="2.1.1.198" evidence="6"/>
<comment type="subcellular location">
    <subcellularLocation>
        <location evidence="6">Cytoplasm</location>
    </subcellularLocation>
</comment>
<keyword evidence="5 6" id="KW-0949">S-adenosyl-L-methionine</keyword>
<keyword evidence="9" id="KW-1185">Reference proteome</keyword>
<dbReference type="HAMAP" id="MF_01877">
    <property type="entry name" value="16SrRNA_methyltr_I"/>
    <property type="match status" value="1"/>
</dbReference>
<evidence type="ECO:0000256" key="2">
    <source>
        <dbReference type="ARBA" id="ARBA00022552"/>
    </source>
</evidence>
<accession>A0ABS8FYK8</accession>
<dbReference type="PIRSF" id="PIRSF005917">
    <property type="entry name" value="MTase_YraL"/>
    <property type="match status" value="1"/>
</dbReference>
<reference evidence="8 9" key="1">
    <citation type="submission" date="2021-10" db="EMBL/GenBank/DDBJ databases">
        <title>Anaerobic single-cell dispensing facilitates the cultivation of human gut bacteria.</title>
        <authorList>
            <person name="Afrizal A."/>
        </authorList>
    </citation>
    <scope>NUCLEOTIDE SEQUENCE [LARGE SCALE GENOMIC DNA]</scope>
    <source>
        <strain evidence="8 9">CLA-AA-H200</strain>
    </source>
</reference>
<dbReference type="CDD" id="cd11648">
    <property type="entry name" value="RsmI"/>
    <property type="match status" value="1"/>
</dbReference>
<dbReference type="InterPro" id="IPR000878">
    <property type="entry name" value="4pyrrol_Mease"/>
</dbReference>
<dbReference type="Proteomes" id="UP001198151">
    <property type="component" value="Unassembled WGS sequence"/>
</dbReference>
<evidence type="ECO:0000256" key="5">
    <source>
        <dbReference type="ARBA" id="ARBA00022691"/>
    </source>
</evidence>
<gene>
    <name evidence="6 8" type="primary">rsmI</name>
    <name evidence="8" type="ORF">LKD70_07375</name>
</gene>
<dbReference type="InterPro" id="IPR014776">
    <property type="entry name" value="4pyrrole_Mease_sub2"/>
</dbReference>
<comment type="catalytic activity">
    <reaction evidence="6">
        <text>cytidine(1402) in 16S rRNA + S-adenosyl-L-methionine = 2'-O-methylcytidine(1402) in 16S rRNA + S-adenosyl-L-homocysteine + H(+)</text>
        <dbReference type="Rhea" id="RHEA:42924"/>
        <dbReference type="Rhea" id="RHEA-COMP:10285"/>
        <dbReference type="Rhea" id="RHEA-COMP:10286"/>
        <dbReference type="ChEBI" id="CHEBI:15378"/>
        <dbReference type="ChEBI" id="CHEBI:57856"/>
        <dbReference type="ChEBI" id="CHEBI:59789"/>
        <dbReference type="ChEBI" id="CHEBI:74495"/>
        <dbReference type="ChEBI" id="CHEBI:82748"/>
        <dbReference type="EC" id="2.1.1.198"/>
    </reaction>
</comment>